<evidence type="ECO:0000256" key="1">
    <source>
        <dbReference type="ARBA" id="ARBA00003684"/>
    </source>
</evidence>
<dbReference type="PANTHER" id="PTHR46294:SF4">
    <property type="entry name" value="SEGMENTATION PROTEIN EVEN-SKIPPED"/>
    <property type="match status" value="1"/>
</dbReference>
<dbReference type="GO" id="GO:0003735">
    <property type="term" value="F:structural constituent of ribosome"/>
    <property type="evidence" value="ECO:0007669"/>
    <property type="project" value="InterPro"/>
</dbReference>
<dbReference type="AlphaFoldDB" id="A0A310SCV7"/>
<dbReference type="Gene3D" id="4.10.910.10">
    <property type="entry name" value="30s ribosomal protein s13, domain 2"/>
    <property type="match status" value="1"/>
</dbReference>
<feature type="region of interest" description="Disordered" evidence="17">
    <location>
        <begin position="192"/>
        <end position="230"/>
    </location>
</feature>
<evidence type="ECO:0000256" key="7">
    <source>
        <dbReference type="ARBA" id="ARBA00022980"/>
    </source>
</evidence>
<dbReference type="Pfam" id="PF00416">
    <property type="entry name" value="Ribosomal_S13"/>
    <property type="match status" value="1"/>
</dbReference>
<feature type="compositionally biased region" description="Polar residues" evidence="17">
    <location>
        <begin position="406"/>
        <end position="422"/>
    </location>
</feature>
<dbReference type="HAMAP" id="MF_01315">
    <property type="entry name" value="Ribosomal_uS13"/>
    <property type="match status" value="1"/>
</dbReference>
<dbReference type="Pfam" id="PF00046">
    <property type="entry name" value="Homeodomain"/>
    <property type="match status" value="1"/>
</dbReference>
<dbReference type="Proteomes" id="UP000250275">
    <property type="component" value="Unassembled WGS sequence"/>
</dbReference>
<feature type="compositionally biased region" description="Low complexity" evidence="17">
    <location>
        <begin position="218"/>
        <end position="228"/>
    </location>
</feature>
<dbReference type="FunFam" id="4.10.910.10:FF:000002">
    <property type="entry name" value="40S ribosomal protein S18"/>
    <property type="match status" value="1"/>
</dbReference>
<keyword evidence="8 15" id="KW-0238">DNA-binding</keyword>
<dbReference type="Gene3D" id="1.10.8.50">
    <property type="match status" value="1"/>
</dbReference>
<keyword evidence="5" id="KW-0217">Developmental protein</keyword>
<proteinExistence type="inferred from homology"/>
<dbReference type="GO" id="GO:1990904">
    <property type="term" value="C:ribonucleoprotein complex"/>
    <property type="evidence" value="ECO:0007669"/>
    <property type="project" value="UniProtKB-KW"/>
</dbReference>
<keyword evidence="6" id="KW-0963">Cytoplasm</keyword>
<dbReference type="Gene3D" id="1.10.10.60">
    <property type="entry name" value="Homeodomain-like"/>
    <property type="match status" value="1"/>
</dbReference>
<dbReference type="PROSITE" id="PS00027">
    <property type="entry name" value="HOMEOBOX_1"/>
    <property type="match status" value="1"/>
</dbReference>
<feature type="DNA-binding region" description="Homeobox" evidence="15">
    <location>
        <begin position="234"/>
        <end position="293"/>
    </location>
</feature>
<evidence type="ECO:0000313" key="19">
    <source>
        <dbReference type="EMBL" id="OAD53143.1"/>
    </source>
</evidence>
<keyword evidence="11" id="KW-0687">Ribonucleoprotein</keyword>
<evidence type="ECO:0000256" key="16">
    <source>
        <dbReference type="RuleBase" id="RU000682"/>
    </source>
</evidence>
<evidence type="ECO:0000313" key="20">
    <source>
        <dbReference type="Proteomes" id="UP000250275"/>
    </source>
</evidence>
<dbReference type="GO" id="GO:0006412">
    <property type="term" value="P:translation"/>
    <property type="evidence" value="ECO:0007669"/>
    <property type="project" value="InterPro"/>
</dbReference>
<gene>
    <name evidence="19" type="ORF">WN48_10773</name>
</gene>
<dbReference type="GO" id="GO:0000978">
    <property type="term" value="F:RNA polymerase II cis-regulatory region sequence-specific DNA binding"/>
    <property type="evidence" value="ECO:0007669"/>
    <property type="project" value="TreeGrafter"/>
</dbReference>
<comment type="subcellular location">
    <subcellularLocation>
        <location evidence="3">Cytoplasm</location>
    </subcellularLocation>
    <subcellularLocation>
        <location evidence="2 15 16">Nucleus</location>
    </subcellularLocation>
</comment>
<evidence type="ECO:0000256" key="11">
    <source>
        <dbReference type="ARBA" id="ARBA00023274"/>
    </source>
</evidence>
<keyword evidence="10 15" id="KW-0539">Nucleus</keyword>
<evidence type="ECO:0000256" key="6">
    <source>
        <dbReference type="ARBA" id="ARBA00022490"/>
    </source>
</evidence>
<accession>A0A310SCV7</accession>
<evidence type="ECO:0000256" key="8">
    <source>
        <dbReference type="ARBA" id="ARBA00023125"/>
    </source>
</evidence>
<keyword evidence="20" id="KW-1185">Reference proteome</keyword>
<evidence type="ECO:0000256" key="9">
    <source>
        <dbReference type="ARBA" id="ARBA00023155"/>
    </source>
</evidence>
<evidence type="ECO:0000259" key="18">
    <source>
        <dbReference type="PROSITE" id="PS50071"/>
    </source>
</evidence>
<dbReference type="InterPro" id="IPR001356">
    <property type="entry name" value="HD"/>
</dbReference>
<evidence type="ECO:0000256" key="12">
    <source>
        <dbReference type="ARBA" id="ARBA00035166"/>
    </source>
</evidence>
<dbReference type="PROSITE" id="PS00646">
    <property type="entry name" value="RIBOSOMAL_S13_1"/>
    <property type="match status" value="1"/>
</dbReference>
<evidence type="ECO:0000256" key="14">
    <source>
        <dbReference type="ARBA" id="ARBA00038449"/>
    </source>
</evidence>
<dbReference type="InterPro" id="IPR027437">
    <property type="entry name" value="Rbsml_uS13_C"/>
</dbReference>
<comment type="similarity">
    <text evidence="14">Belongs to the even-skipped homeobox family.</text>
</comment>
<dbReference type="InterPro" id="IPR009057">
    <property type="entry name" value="Homeodomain-like_sf"/>
</dbReference>
<dbReference type="SMART" id="SM00389">
    <property type="entry name" value="HOX"/>
    <property type="match status" value="1"/>
</dbReference>
<protein>
    <recommendedName>
        <fullName evidence="12">Small ribosomal subunit protein uS13</fullName>
    </recommendedName>
    <alternativeName>
        <fullName evidence="13">40S ribosomal protein S18</fullName>
    </alternativeName>
</protein>
<evidence type="ECO:0000256" key="15">
    <source>
        <dbReference type="PROSITE-ProRule" id="PRU00108"/>
    </source>
</evidence>
<comment type="similarity">
    <text evidence="4">Belongs to the universal ribosomal protein uS13 family.</text>
</comment>
<evidence type="ECO:0000256" key="4">
    <source>
        <dbReference type="ARBA" id="ARBA00008080"/>
    </source>
</evidence>
<dbReference type="InterPro" id="IPR018269">
    <property type="entry name" value="Ribosomal_uS13_CS"/>
</dbReference>
<dbReference type="FunFam" id="1.10.8.50:FF:000002">
    <property type="entry name" value="40S ribosomal protein S18"/>
    <property type="match status" value="1"/>
</dbReference>
<evidence type="ECO:0000256" key="13">
    <source>
        <dbReference type="ARBA" id="ARBA00035468"/>
    </source>
</evidence>
<dbReference type="GO" id="GO:0000981">
    <property type="term" value="F:DNA-binding transcription factor activity, RNA polymerase II-specific"/>
    <property type="evidence" value="ECO:0007669"/>
    <property type="project" value="InterPro"/>
</dbReference>
<dbReference type="PANTHER" id="PTHR46294">
    <property type="entry name" value="SEGMENTATION PROTEIN EVEN-SKIPPED"/>
    <property type="match status" value="1"/>
</dbReference>
<sequence>MDDDHFPVSAGWSTVQPTSLVAEREDKRVISFYASVIPKVSTAKYFSDKQAATPYECLMMAFHEPPHPHGSQGRVIVFVAPPSASFLASPRHPATFPAVFISGPPSLSPSSGICQNQSSSSSETRCVAATRQTREKEDSVNSGVWRNKRNKWNNTFAADDGRKVDSMQGYQRNFEDQQRDQREEETIVVDLVPPQYQLSPPHSPPPGNMPKTPEKDSSPSQQQQQSLSFMDPNVKRYRTAFTREQLSRLEKEFHRENYVTRPRRCELAKDLQLPESTIKVWFQNRRMKDKRQRMAMPWPYAMYTDPTLATLLAATVTLPPPPYHGAPGLPPTHLAPNYPAAAAAVYYAARYTPYPGAVPTTSASSLHRPHPRTAAAYPAHPHLLQPHPSLQPLHLSGLGVPTVGNTAFQVNSPPTSASTTYRPTLLPELSPAHSDASSDCDCVGTQPHHPHHAGNGQQIHDKTTPPPSTHPTPQIKLPTGISIAGLPTSIQAISGFEGKNSYNGIVSTPTKIEPPKLFQPYKNDISERAREKTVQSLDETFSLDLFGKQRMLVPEDPERHESAQKGVIAWKRRSSLHWNGAFWKIHGEAGFLEKIYDLDCTLSPQLLQSRVEKPHFLLISRHNPQTRKDERRSTALTNAVDQVVEFPRYFVNFVDSYHKLRYRLQYLGCVSNTSVPRRQCQARVLPTLRRSYRNLRAPVCRQRLRVALAKPKRLLEMVPCWEIGFRHGHRLSTIVLCIIADHTSMRSRKLLDSLVIPEKFQHILRVMGTNIDGNKKVMFAMTAIKGVGRRYANIVLKKADIDLDKRAGECSEEEVEKIVTIMANPRQYKIPDWFLNRQKDIVDGKYSQLTSSYLDSKLREDLERMKKIRAHRGMRHYWGLRVRGQHTKTTGRRGRTVGVSKKK</sequence>
<keyword evidence="9 15" id="KW-0371">Homeobox</keyword>
<feature type="domain" description="Homeobox" evidence="18">
    <location>
        <begin position="232"/>
        <end position="292"/>
    </location>
</feature>
<dbReference type="InterPro" id="IPR010979">
    <property type="entry name" value="Ribosomal_uS13-like_H2TH"/>
</dbReference>
<dbReference type="CDD" id="cd00086">
    <property type="entry name" value="homeodomain"/>
    <property type="match status" value="1"/>
</dbReference>
<keyword evidence="7 19" id="KW-0689">Ribosomal protein</keyword>
<dbReference type="GO" id="GO:0005634">
    <property type="term" value="C:nucleus"/>
    <property type="evidence" value="ECO:0007669"/>
    <property type="project" value="UniProtKB-SubCell"/>
</dbReference>
<dbReference type="NCBIfam" id="NF003140">
    <property type="entry name" value="PRK04053.1"/>
    <property type="match status" value="1"/>
</dbReference>
<name>A0A310SCV7_9HYME</name>
<dbReference type="EMBL" id="KQ768478">
    <property type="protein sequence ID" value="OAD53143.1"/>
    <property type="molecule type" value="Genomic_DNA"/>
</dbReference>
<evidence type="ECO:0000256" key="10">
    <source>
        <dbReference type="ARBA" id="ARBA00023242"/>
    </source>
</evidence>
<evidence type="ECO:0000256" key="3">
    <source>
        <dbReference type="ARBA" id="ARBA00004496"/>
    </source>
</evidence>
<dbReference type="InterPro" id="IPR001892">
    <property type="entry name" value="Ribosomal_uS13"/>
</dbReference>
<dbReference type="PROSITE" id="PS50159">
    <property type="entry name" value="RIBOSOMAL_S13_2"/>
    <property type="match status" value="1"/>
</dbReference>
<dbReference type="InterPro" id="IPR052002">
    <property type="entry name" value="Even-skipped_HD"/>
</dbReference>
<dbReference type="OrthoDB" id="1702480at2759"/>
<dbReference type="SUPFAM" id="SSF46689">
    <property type="entry name" value="Homeodomain-like"/>
    <property type="match status" value="1"/>
</dbReference>
<dbReference type="InterPro" id="IPR017970">
    <property type="entry name" value="Homeobox_CS"/>
</dbReference>
<organism evidence="19 20">
    <name type="scientific">Eufriesea mexicana</name>
    <dbReference type="NCBI Taxonomy" id="516756"/>
    <lineage>
        <taxon>Eukaryota</taxon>
        <taxon>Metazoa</taxon>
        <taxon>Ecdysozoa</taxon>
        <taxon>Arthropoda</taxon>
        <taxon>Hexapoda</taxon>
        <taxon>Insecta</taxon>
        <taxon>Pterygota</taxon>
        <taxon>Neoptera</taxon>
        <taxon>Endopterygota</taxon>
        <taxon>Hymenoptera</taxon>
        <taxon>Apocrita</taxon>
        <taxon>Aculeata</taxon>
        <taxon>Apoidea</taxon>
        <taxon>Anthophila</taxon>
        <taxon>Apidae</taxon>
        <taxon>Eufriesea</taxon>
    </lineage>
</organism>
<dbReference type="GO" id="GO:0005840">
    <property type="term" value="C:ribosome"/>
    <property type="evidence" value="ECO:0007669"/>
    <property type="project" value="UniProtKB-KW"/>
</dbReference>
<evidence type="ECO:0000256" key="5">
    <source>
        <dbReference type="ARBA" id="ARBA00022473"/>
    </source>
</evidence>
<feature type="region of interest" description="Disordered" evidence="17">
    <location>
        <begin position="406"/>
        <end position="479"/>
    </location>
</feature>
<reference evidence="19 20" key="1">
    <citation type="submission" date="2015-07" db="EMBL/GenBank/DDBJ databases">
        <title>The genome of Eufriesea mexicana.</title>
        <authorList>
            <person name="Pan H."/>
            <person name="Kapheim K."/>
        </authorList>
    </citation>
    <scope>NUCLEOTIDE SEQUENCE [LARGE SCALE GENOMIC DNA]</scope>
    <source>
        <strain evidence="19">0111107269</strain>
        <tissue evidence="19">Whole body</tissue>
    </source>
</reference>
<dbReference type="PROSITE" id="PS50071">
    <property type="entry name" value="HOMEOBOX_2"/>
    <property type="match status" value="1"/>
</dbReference>
<evidence type="ECO:0000256" key="2">
    <source>
        <dbReference type="ARBA" id="ARBA00004123"/>
    </source>
</evidence>
<dbReference type="GO" id="GO:0005737">
    <property type="term" value="C:cytoplasm"/>
    <property type="evidence" value="ECO:0007669"/>
    <property type="project" value="UniProtKB-SubCell"/>
</dbReference>
<dbReference type="GO" id="GO:0003723">
    <property type="term" value="F:RNA binding"/>
    <property type="evidence" value="ECO:0007669"/>
    <property type="project" value="InterPro"/>
</dbReference>
<evidence type="ECO:0000256" key="17">
    <source>
        <dbReference type="SAM" id="MobiDB-lite"/>
    </source>
</evidence>
<dbReference type="SUPFAM" id="SSF46946">
    <property type="entry name" value="S13-like H2TH domain"/>
    <property type="match status" value="1"/>
</dbReference>
<comment type="function">
    <text evidence="1">Located at the top of the head of the 40S subunit, it contacts several helices of the 18S rRNA.</text>
</comment>